<proteinExistence type="predicted"/>
<dbReference type="OMA" id="AWARKYL"/>
<dbReference type="EnsemblPlants" id="AES78528">
    <property type="protein sequence ID" value="AES78528"/>
    <property type="gene ID" value="MTR_7g032860"/>
</dbReference>
<keyword evidence="3" id="KW-1185">Reference proteome</keyword>
<dbReference type="PANTHER" id="PTHR33527">
    <property type="entry name" value="OS07G0274300 PROTEIN"/>
    <property type="match status" value="1"/>
</dbReference>
<dbReference type="HOGENOM" id="CLU_049092_1_0_1"/>
<sequence length="324" mass="37806">MSSVLPTILPYPNPNFIVTITKEEFILFHSVDRKLFSRLVVELGRDTSQSIHVMAFIMWIERKSKKCNLVEEILQSWPNVMLSNLADEVVVILNCIEISHYPNTFVGQSNLPLIQHILCRNLTLEFFHKKRLEVINDVTKLINDVCVIAFEDIIEQVQYTMAIKMQQQMLYSYPNNIGMVPQQIQPDVREILANLNLDDIYACDSSIVAPNDDKRNEIKQPIDDRTIFMTFSKGYPIYESELREFITRKFGYIIDKLIMQKPNSPEQSMYARLVVRPEAIDVIDHFLEYKPIMKFSINGKHVWARKYIPKLPPPFEPGTSQYFP</sequence>
<protein>
    <submittedName>
        <fullName evidence="1 2">Uncharacterized protein</fullName>
    </submittedName>
</protein>
<gene>
    <name evidence="2" type="primary">11437158</name>
    <name evidence="1" type="ordered locus">MTR_7g032860</name>
</gene>
<dbReference type="STRING" id="3880.G7L5G7"/>
<dbReference type="AlphaFoldDB" id="G7L5G7"/>
<dbReference type="PaxDb" id="3880-AES78528"/>
<dbReference type="KEGG" id="mtr:11437158"/>
<dbReference type="eggNOG" id="ENOG502SPGG">
    <property type="taxonomic scope" value="Eukaryota"/>
</dbReference>
<dbReference type="Proteomes" id="UP000002051">
    <property type="component" value="Unassembled WGS sequence"/>
</dbReference>
<accession>G7L5G7</accession>
<name>G7L5G7_MEDTR</name>
<reference evidence="1 3" key="1">
    <citation type="journal article" date="2011" name="Nature">
        <title>The Medicago genome provides insight into the evolution of rhizobial symbioses.</title>
        <authorList>
            <person name="Young N.D."/>
            <person name="Debelle F."/>
            <person name="Oldroyd G.E."/>
            <person name="Geurts R."/>
            <person name="Cannon S.B."/>
            <person name="Udvardi M.K."/>
            <person name="Benedito V.A."/>
            <person name="Mayer K.F."/>
            <person name="Gouzy J."/>
            <person name="Schoof H."/>
            <person name="Van de Peer Y."/>
            <person name="Proost S."/>
            <person name="Cook D.R."/>
            <person name="Meyers B.C."/>
            <person name="Spannagl M."/>
            <person name="Cheung F."/>
            <person name="De Mita S."/>
            <person name="Krishnakumar V."/>
            <person name="Gundlach H."/>
            <person name="Zhou S."/>
            <person name="Mudge J."/>
            <person name="Bharti A.K."/>
            <person name="Murray J.D."/>
            <person name="Naoumkina M.A."/>
            <person name="Rosen B."/>
            <person name="Silverstein K.A."/>
            <person name="Tang H."/>
            <person name="Rombauts S."/>
            <person name="Zhao P.X."/>
            <person name="Zhou P."/>
            <person name="Barbe V."/>
            <person name="Bardou P."/>
            <person name="Bechner M."/>
            <person name="Bellec A."/>
            <person name="Berger A."/>
            <person name="Berges H."/>
            <person name="Bidwell S."/>
            <person name="Bisseling T."/>
            <person name="Choisne N."/>
            <person name="Couloux A."/>
            <person name="Denny R."/>
            <person name="Deshpande S."/>
            <person name="Dai X."/>
            <person name="Doyle J.J."/>
            <person name="Dudez A.M."/>
            <person name="Farmer A.D."/>
            <person name="Fouteau S."/>
            <person name="Franken C."/>
            <person name="Gibelin C."/>
            <person name="Gish J."/>
            <person name="Goldstein S."/>
            <person name="Gonzalez A.J."/>
            <person name="Green P.J."/>
            <person name="Hallab A."/>
            <person name="Hartog M."/>
            <person name="Hua A."/>
            <person name="Humphray S.J."/>
            <person name="Jeong D.H."/>
            <person name="Jing Y."/>
            <person name="Jocker A."/>
            <person name="Kenton S.M."/>
            <person name="Kim D.J."/>
            <person name="Klee K."/>
            <person name="Lai H."/>
            <person name="Lang C."/>
            <person name="Lin S."/>
            <person name="Macmil S.L."/>
            <person name="Magdelenat G."/>
            <person name="Matthews L."/>
            <person name="McCorrison J."/>
            <person name="Monaghan E.L."/>
            <person name="Mun J.H."/>
            <person name="Najar F.Z."/>
            <person name="Nicholson C."/>
            <person name="Noirot C."/>
            <person name="O'Bleness M."/>
            <person name="Paule C.R."/>
            <person name="Poulain J."/>
            <person name="Prion F."/>
            <person name="Qin B."/>
            <person name="Qu C."/>
            <person name="Retzel E.F."/>
            <person name="Riddle C."/>
            <person name="Sallet E."/>
            <person name="Samain S."/>
            <person name="Samson N."/>
            <person name="Sanders I."/>
            <person name="Saurat O."/>
            <person name="Scarpelli C."/>
            <person name="Schiex T."/>
            <person name="Segurens B."/>
            <person name="Severin A.J."/>
            <person name="Sherrier D.J."/>
            <person name="Shi R."/>
            <person name="Sims S."/>
            <person name="Singer S.R."/>
            <person name="Sinharoy S."/>
            <person name="Sterck L."/>
            <person name="Viollet A."/>
            <person name="Wang B.B."/>
            <person name="Wang K."/>
            <person name="Wang M."/>
            <person name="Wang X."/>
            <person name="Warfsmann J."/>
            <person name="Weissenbach J."/>
            <person name="White D.D."/>
            <person name="White J.D."/>
            <person name="Wiley G.B."/>
            <person name="Wincker P."/>
            <person name="Xing Y."/>
            <person name="Yang L."/>
            <person name="Yao Z."/>
            <person name="Ying F."/>
            <person name="Zhai J."/>
            <person name="Zhou L."/>
            <person name="Zuber A."/>
            <person name="Denarie J."/>
            <person name="Dixon R.A."/>
            <person name="May G.D."/>
            <person name="Schwartz D.C."/>
            <person name="Rogers J."/>
            <person name="Quetier F."/>
            <person name="Town C.D."/>
            <person name="Roe B.A."/>
        </authorList>
    </citation>
    <scope>NUCLEOTIDE SEQUENCE [LARGE SCALE GENOMIC DNA]</scope>
    <source>
        <strain evidence="1">A17</strain>
        <strain evidence="2 3">cv. Jemalong A17</strain>
    </source>
</reference>
<reference evidence="1 3" key="2">
    <citation type="journal article" date="2014" name="BMC Genomics">
        <title>An improved genome release (version Mt4.0) for the model legume Medicago truncatula.</title>
        <authorList>
            <person name="Tang H."/>
            <person name="Krishnakumar V."/>
            <person name="Bidwell S."/>
            <person name="Rosen B."/>
            <person name="Chan A."/>
            <person name="Zhou S."/>
            <person name="Gentzbittel L."/>
            <person name="Childs K.L."/>
            <person name="Yandell M."/>
            <person name="Gundlach H."/>
            <person name="Mayer K.F."/>
            <person name="Schwartz D.C."/>
            <person name="Town C.D."/>
        </authorList>
    </citation>
    <scope>GENOME REANNOTATION</scope>
    <source>
        <strain evidence="2 3">cv. Jemalong A17</strain>
    </source>
</reference>
<dbReference type="PANTHER" id="PTHR33527:SF28">
    <property type="entry name" value="GB|AAD43168.1"/>
    <property type="match status" value="1"/>
</dbReference>
<evidence type="ECO:0000313" key="2">
    <source>
        <dbReference type="EnsemblPlants" id="AES78528"/>
    </source>
</evidence>
<organism evidence="1 3">
    <name type="scientific">Medicago truncatula</name>
    <name type="common">Barrel medic</name>
    <name type="synonym">Medicago tribuloides</name>
    <dbReference type="NCBI Taxonomy" id="3880"/>
    <lineage>
        <taxon>Eukaryota</taxon>
        <taxon>Viridiplantae</taxon>
        <taxon>Streptophyta</taxon>
        <taxon>Embryophyta</taxon>
        <taxon>Tracheophyta</taxon>
        <taxon>Spermatophyta</taxon>
        <taxon>Magnoliopsida</taxon>
        <taxon>eudicotyledons</taxon>
        <taxon>Gunneridae</taxon>
        <taxon>Pentapetalae</taxon>
        <taxon>rosids</taxon>
        <taxon>fabids</taxon>
        <taxon>Fabales</taxon>
        <taxon>Fabaceae</taxon>
        <taxon>Papilionoideae</taxon>
        <taxon>50 kb inversion clade</taxon>
        <taxon>NPAAA clade</taxon>
        <taxon>Hologalegina</taxon>
        <taxon>IRL clade</taxon>
        <taxon>Trifolieae</taxon>
        <taxon>Medicago</taxon>
    </lineage>
</organism>
<evidence type="ECO:0000313" key="1">
    <source>
        <dbReference type="EMBL" id="AES78528.1"/>
    </source>
</evidence>
<dbReference type="OrthoDB" id="1882251at2759"/>
<dbReference type="EMBL" id="CM001223">
    <property type="protein sequence ID" value="AES78528.1"/>
    <property type="molecule type" value="Genomic_DNA"/>
</dbReference>
<evidence type="ECO:0000313" key="3">
    <source>
        <dbReference type="Proteomes" id="UP000002051"/>
    </source>
</evidence>
<reference evidence="2" key="3">
    <citation type="submission" date="2015-04" db="UniProtKB">
        <authorList>
            <consortium name="EnsemblPlants"/>
        </authorList>
    </citation>
    <scope>IDENTIFICATION</scope>
    <source>
        <strain evidence="2">cv. Jemalong A17</strain>
    </source>
</reference>